<comment type="caution">
    <text evidence="1">The sequence shown here is derived from an EMBL/GenBank/DDBJ whole genome shotgun (WGS) entry which is preliminary data.</text>
</comment>
<sequence>MNEYKYRLDYVTFLTKTRKYMFYMINESSLLLFDEIRYNSFMIHCASHLPQIKKGTDRRELLSALKLDLKFMTLKQLRKKKRVVAVLSEMRRKE</sequence>
<organism evidence="1 2">
    <name type="scientific">Brachionus plicatilis</name>
    <name type="common">Marine rotifer</name>
    <name type="synonym">Brachionus muelleri</name>
    <dbReference type="NCBI Taxonomy" id="10195"/>
    <lineage>
        <taxon>Eukaryota</taxon>
        <taxon>Metazoa</taxon>
        <taxon>Spiralia</taxon>
        <taxon>Gnathifera</taxon>
        <taxon>Rotifera</taxon>
        <taxon>Eurotatoria</taxon>
        <taxon>Monogononta</taxon>
        <taxon>Pseudotrocha</taxon>
        <taxon>Ploima</taxon>
        <taxon>Brachionidae</taxon>
        <taxon>Brachionus</taxon>
    </lineage>
</organism>
<protein>
    <submittedName>
        <fullName evidence="1">Uncharacterized protein</fullName>
    </submittedName>
</protein>
<reference evidence="1 2" key="1">
    <citation type="journal article" date="2018" name="Sci. Rep.">
        <title>Genomic signatures of local adaptation to the degree of environmental predictability in rotifers.</title>
        <authorList>
            <person name="Franch-Gras L."/>
            <person name="Hahn C."/>
            <person name="Garcia-Roger E.M."/>
            <person name="Carmona M.J."/>
            <person name="Serra M."/>
            <person name="Gomez A."/>
        </authorList>
    </citation>
    <scope>NUCLEOTIDE SEQUENCE [LARGE SCALE GENOMIC DNA]</scope>
    <source>
        <strain evidence="1">HYR1</strain>
    </source>
</reference>
<accession>A0A3M7SRP6</accession>
<keyword evidence="2" id="KW-1185">Reference proteome</keyword>
<evidence type="ECO:0000313" key="2">
    <source>
        <dbReference type="Proteomes" id="UP000276133"/>
    </source>
</evidence>
<dbReference type="EMBL" id="REGN01000879">
    <property type="protein sequence ID" value="RNA38389.1"/>
    <property type="molecule type" value="Genomic_DNA"/>
</dbReference>
<dbReference type="AlphaFoldDB" id="A0A3M7SRP6"/>
<name>A0A3M7SRP6_BRAPC</name>
<gene>
    <name evidence="1" type="ORF">BpHYR1_017156</name>
</gene>
<dbReference type="Proteomes" id="UP000276133">
    <property type="component" value="Unassembled WGS sequence"/>
</dbReference>
<evidence type="ECO:0000313" key="1">
    <source>
        <dbReference type="EMBL" id="RNA38389.1"/>
    </source>
</evidence>
<proteinExistence type="predicted"/>